<dbReference type="CDD" id="cd00688">
    <property type="entry name" value="ISOPREN_C2_like"/>
    <property type="match status" value="1"/>
</dbReference>
<evidence type="ECO:0000313" key="2">
    <source>
        <dbReference type="EMBL" id="QDS99497.1"/>
    </source>
</evidence>
<dbReference type="Gene3D" id="1.50.10.20">
    <property type="match status" value="2"/>
</dbReference>
<name>A0A517MXF7_9BACT</name>
<accession>A0A517MXF7</accession>
<feature type="signal peptide" evidence="1">
    <location>
        <begin position="1"/>
        <end position="41"/>
    </location>
</feature>
<sequence precursor="true">MPVSQSLLGFRLRLCKLLAGLLRVCSLTAAAWLLSTGVSNAVTPESPEVRELIEKGLGYLESHSDDRLGGKCIIALAFHKGDRPDTHSAIASAVSACEDEVASQKSANYIYSKALAVILLAELDYAKHSGLIGKYVAMMADHQKAHGGFSYQGLKRGDTSQTQYAALAYWEILRNGKRPTVSSVEQCANWCMRTQDPSGAWAYQGNDPGSFDLQEQRNVTPCMLAAGLSSVMICGNMLGDLKPGEAGAVESIQEELPPELRPVKDPNEKTIPTLQGSGAVDRSRLLASMALGRKWMDKNFSIDNGGGNSLYYLYSLERYKSFDEYLLGDTPPEPEWYNKGYEFLKETQNEDGSWESEGHSNPPCSTAFAVLFLLRSTQRSLHKMGEGTLIGGRGLPTDLSKASFSKSGKLVVKQKPTAVDDLLGMLNNDEDGSALDALIDNPAALVVTDISPKESRRLEQVIHSGPPPARLLAVRALSRLRSLDYAPTLIYALTDPDPRIAREARTGLRSVSRKFEGFGMPDNFTEKDDQAKKFEAIDKWKNWYTTVRPDAPPLP</sequence>
<evidence type="ECO:0000313" key="3">
    <source>
        <dbReference type="Proteomes" id="UP000319852"/>
    </source>
</evidence>
<organism evidence="2 3">
    <name type="scientific">Adhaeretor mobilis</name>
    <dbReference type="NCBI Taxonomy" id="1930276"/>
    <lineage>
        <taxon>Bacteria</taxon>
        <taxon>Pseudomonadati</taxon>
        <taxon>Planctomycetota</taxon>
        <taxon>Planctomycetia</taxon>
        <taxon>Pirellulales</taxon>
        <taxon>Lacipirellulaceae</taxon>
        <taxon>Adhaeretor</taxon>
    </lineage>
</organism>
<feature type="chain" id="PRO_5021720622" evidence="1">
    <location>
        <begin position="42"/>
        <end position="555"/>
    </location>
</feature>
<dbReference type="InterPro" id="IPR016024">
    <property type="entry name" value="ARM-type_fold"/>
</dbReference>
<reference evidence="2 3" key="1">
    <citation type="submission" date="2019-02" db="EMBL/GenBank/DDBJ databases">
        <title>Deep-cultivation of Planctomycetes and their phenomic and genomic characterization uncovers novel biology.</title>
        <authorList>
            <person name="Wiegand S."/>
            <person name="Jogler M."/>
            <person name="Boedeker C."/>
            <person name="Pinto D."/>
            <person name="Vollmers J."/>
            <person name="Rivas-Marin E."/>
            <person name="Kohn T."/>
            <person name="Peeters S.H."/>
            <person name="Heuer A."/>
            <person name="Rast P."/>
            <person name="Oberbeckmann S."/>
            <person name="Bunk B."/>
            <person name="Jeske O."/>
            <person name="Meyerdierks A."/>
            <person name="Storesund J.E."/>
            <person name="Kallscheuer N."/>
            <person name="Luecker S."/>
            <person name="Lage O.M."/>
            <person name="Pohl T."/>
            <person name="Merkel B.J."/>
            <person name="Hornburger P."/>
            <person name="Mueller R.-W."/>
            <person name="Bruemmer F."/>
            <person name="Labrenz M."/>
            <person name="Spormann A.M."/>
            <person name="Op den Camp H."/>
            <person name="Overmann J."/>
            <person name="Amann R."/>
            <person name="Jetten M.S.M."/>
            <person name="Mascher T."/>
            <person name="Medema M.H."/>
            <person name="Devos D.P."/>
            <person name="Kaster A.-K."/>
            <person name="Ovreas L."/>
            <person name="Rohde M."/>
            <person name="Galperin M.Y."/>
            <person name="Jogler C."/>
        </authorList>
    </citation>
    <scope>NUCLEOTIDE SEQUENCE [LARGE SCALE GENOMIC DNA]</scope>
    <source>
        <strain evidence="2 3">HG15A2</strain>
    </source>
</reference>
<proteinExistence type="predicted"/>
<dbReference type="SUPFAM" id="SSF48371">
    <property type="entry name" value="ARM repeat"/>
    <property type="match status" value="1"/>
</dbReference>
<dbReference type="EMBL" id="CP036263">
    <property type="protein sequence ID" value="QDS99497.1"/>
    <property type="molecule type" value="Genomic_DNA"/>
</dbReference>
<dbReference type="KEGG" id="amob:HG15A2_28210"/>
<evidence type="ECO:0000256" key="1">
    <source>
        <dbReference type="SAM" id="SignalP"/>
    </source>
</evidence>
<dbReference type="SUPFAM" id="SSF48239">
    <property type="entry name" value="Terpenoid cyclases/Protein prenyltransferases"/>
    <property type="match status" value="2"/>
</dbReference>
<dbReference type="Gene3D" id="1.25.10.10">
    <property type="entry name" value="Leucine-rich Repeat Variant"/>
    <property type="match status" value="1"/>
</dbReference>
<dbReference type="OrthoDB" id="248095at2"/>
<gene>
    <name evidence="2" type="ORF">HG15A2_28210</name>
</gene>
<keyword evidence="3" id="KW-1185">Reference proteome</keyword>
<keyword evidence="1" id="KW-0732">Signal</keyword>
<dbReference type="AlphaFoldDB" id="A0A517MXF7"/>
<dbReference type="InterPro" id="IPR011989">
    <property type="entry name" value="ARM-like"/>
</dbReference>
<dbReference type="Proteomes" id="UP000319852">
    <property type="component" value="Chromosome"/>
</dbReference>
<dbReference type="RefSeq" id="WP_145060708.1">
    <property type="nucleotide sequence ID" value="NZ_CP036263.1"/>
</dbReference>
<protein>
    <submittedName>
        <fullName evidence="2">Uncharacterized protein</fullName>
    </submittedName>
</protein>
<dbReference type="InterPro" id="IPR008930">
    <property type="entry name" value="Terpenoid_cyclase/PrenylTrfase"/>
</dbReference>